<organism evidence="1 2">
    <name type="scientific">Truncatella angustata</name>
    <dbReference type="NCBI Taxonomy" id="152316"/>
    <lineage>
        <taxon>Eukaryota</taxon>
        <taxon>Fungi</taxon>
        <taxon>Dikarya</taxon>
        <taxon>Ascomycota</taxon>
        <taxon>Pezizomycotina</taxon>
        <taxon>Sordariomycetes</taxon>
        <taxon>Xylariomycetidae</taxon>
        <taxon>Amphisphaeriales</taxon>
        <taxon>Sporocadaceae</taxon>
        <taxon>Truncatella</taxon>
    </lineage>
</organism>
<accession>A0A9P8ZUB1</accession>
<evidence type="ECO:0000313" key="1">
    <source>
        <dbReference type="EMBL" id="KAH6649011.1"/>
    </source>
</evidence>
<evidence type="ECO:0000313" key="2">
    <source>
        <dbReference type="Proteomes" id="UP000758603"/>
    </source>
</evidence>
<protein>
    <submittedName>
        <fullName evidence="1">Uncharacterized protein</fullName>
    </submittedName>
</protein>
<dbReference type="AlphaFoldDB" id="A0A9P8ZUB1"/>
<gene>
    <name evidence="1" type="ORF">BKA67DRAFT_648950</name>
</gene>
<keyword evidence="2" id="KW-1185">Reference proteome</keyword>
<sequence length="178" mass="19542">MHLWGSRDLGLKITSHAGLGSGRTSEYELRSGQRGPNHVQKTAFSFSFGAVRTYGGLHQKPSPLGGRGRIRTFHLDEIAPCAFDPLAIAHACLQGLCVRSCLEDSIDFRNCSGSVPIDMGSMVFKIVFFRRGPAGNSTRQHSGINIFVEEALLGLDSRFDKWDLAAKNVDGKIDYRLC</sequence>
<dbReference type="RefSeq" id="XP_045955518.1">
    <property type="nucleotide sequence ID" value="XM_046105999.1"/>
</dbReference>
<name>A0A9P8ZUB1_9PEZI</name>
<reference evidence="1" key="1">
    <citation type="journal article" date="2021" name="Nat. Commun.">
        <title>Genetic determinants of endophytism in the Arabidopsis root mycobiome.</title>
        <authorList>
            <person name="Mesny F."/>
            <person name="Miyauchi S."/>
            <person name="Thiergart T."/>
            <person name="Pickel B."/>
            <person name="Atanasova L."/>
            <person name="Karlsson M."/>
            <person name="Huettel B."/>
            <person name="Barry K.W."/>
            <person name="Haridas S."/>
            <person name="Chen C."/>
            <person name="Bauer D."/>
            <person name="Andreopoulos W."/>
            <person name="Pangilinan J."/>
            <person name="LaButti K."/>
            <person name="Riley R."/>
            <person name="Lipzen A."/>
            <person name="Clum A."/>
            <person name="Drula E."/>
            <person name="Henrissat B."/>
            <person name="Kohler A."/>
            <person name="Grigoriev I.V."/>
            <person name="Martin F.M."/>
            <person name="Hacquard S."/>
        </authorList>
    </citation>
    <scope>NUCLEOTIDE SEQUENCE</scope>
    <source>
        <strain evidence="1">MPI-SDFR-AT-0073</strain>
    </source>
</reference>
<proteinExistence type="predicted"/>
<dbReference type="GeneID" id="70134890"/>
<dbReference type="Proteomes" id="UP000758603">
    <property type="component" value="Unassembled WGS sequence"/>
</dbReference>
<dbReference type="EMBL" id="JAGPXC010000007">
    <property type="protein sequence ID" value="KAH6649011.1"/>
    <property type="molecule type" value="Genomic_DNA"/>
</dbReference>
<comment type="caution">
    <text evidence="1">The sequence shown here is derived from an EMBL/GenBank/DDBJ whole genome shotgun (WGS) entry which is preliminary data.</text>
</comment>